<evidence type="ECO:0000313" key="2">
    <source>
        <dbReference type="Proteomes" id="UP000325577"/>
    </source>
</evidence>
<sequence>MTSFDSVAKTPKPRLLRLSSLVSIVDSFRSLFLRWKLGAFFGSVLVFLPTKTFGKTKDSTELSQLICAKASPNCFIYFLGNQKFENYHKDSDIASVLGFHFLFVSLNI</sequence>
<protein>
    <submittedName>
        <fullName evidence="1">Uncharacterized protein</fullName>
    </submittedName>
</protein>
<keyword evidence="2" id="KW-1185">Reference proteome</keyword>
<name>A0A5J5BY42_9ASTE</name>
<proteinExistence type="predicted"/>
<dbReference type="EMBL" id="CM018032">
    <property type="protein sequence ID" value="KAA8547574.1"/>
    <property type="molecule type" value="Genomic_DNA"/>
</dbReference>
<reference evidence="1 2" key="1">
    <citation type="submission" date="2019-09" db="EMBL/GenBank/DDBJ databases">
        <title>A chromosome-level genome assembly of the Chinese tupelo Nyssa sinensis.</title>
        <authorList>
            <person name="Yang X."/>
            <person name="Kang M."/>
            <person name="Yang Y."/>
            <person name="Xiong H."/>
            <person name="Wang M."/>
            <person name="Zhang Z."/>
            <person name="Wang Z."/>
            <person name="Wu H."/>
            <person name="Ma T."/>
            <person name="Liu J."/>
            <person name="Xi Z."/>
        </authorList>
    </citation>
    <scope>NUCLEOTIDE SEQUENCE [LARGE SCALE GENOMIC DNA]</scope>
    <source>
        <strain evidence="1">J267</strain>
        <tissue evidence="1">Leaf</tissue>
    </source>
</reference>
<accession>A0A5J5BY42</accession>
<dbReference type="AlphaFoldDB" id="A0A5J5BY42"/>
<organism evidence="1 2">
    <name type="scientific">Nyssa sinensis</name>
    <dbReference type="NCBI Taxonomy" id="561372"/>
    <lineage>
        <taxon>Eukaryota</taxon>
        <taxon>Viridiplantae</taxon>
        <taxon>Streptophyta</taxon>
        <taxon>Embryophyta</taxon>
        <taxon>Tracheophyta</taxon>
        <taxon>Spermatophyta</taxon>
        <taxon>Magnoliopsida</taxon>
        <taxon>eudicotyledons</taxon>
        <taxon>Gunneridae</taxon>
        <taxon>Pentapetalae</taxon>
        <taxon>asterids</taxon>
        <taxon>Cornales</taxon>
        <taxon>Nyssaceae</taxon>
        <taxon>Nyssa</taxon>
    </lineage>
</organism>
<evidence type="ECO:0000313" key="1">
    <source>
        <dbReference type="EMBL" id="KAA8547574.1"/>
    </source>
</evidence>
<dbReference type="Proteomes" id="UP000325577">
    <property type="component" value="Linkage Group LG1"/>
</dbReference>
<gene>
    <name evidence="1" type="ORF">F0562_004003</name>
</gene>